<gene>
    <name evidence="2" type="ORF">FIBSPDRAFT_519078</name>
</gene>
<dbReference type="STRING" id="436010.A0A166JR55"/>
<dbReference type="OrthoDB" id="8119704at2759"/>
<dbReference type="SUPFAM" id="SSF53474">
    <property type="entry name" value="alpha/beta-Hydrolases"/>
    <property type="match status" value="1"/>
</dbReference>
<dbReference type="InterPro" id="IPR029058">
    <property type="entry name" value="AB_hydrolase_fold"/>
</dbReference>
<organism evidence="2 3">
    <name type="scientific">Athelia psychrophila</name>
    <dbReference type="NCBI Taxonomy" id="1759441"/>
    <lineage>
        <taxon>Eukaryota</taxon>
        <taxon>Fungi</taxon>
        <taxon>Dikarya</taxon>
        <taxon>Basidiomycota</taxon>
        <taxon>Agaricomycotina</taxon>
        <taxon>Agaricomycetes</taxon>
        <taxon>Agaricomycetidae</taxon>
        <taxon>Atheliales</taxon>
        <taxon>Atheliaceae</taxon>
        <taxon>Athelia</taxon>
    </lineage>
</organism>
<dbReference type="Proteomes" id="UP000076532">
    <property type="component" value="Unassembled WGS sequence"/>
</dbReference>
<dbReference type="PANTHER" id="PTHR43433:SF5">
    <property type="entry name" value="AB HYDROLASE-1 DOMAIN-CONTAINING PROTEIN"/>
    <property type="match status" value="1"/>
</dbReference>
<evidence type="ECO:0000259" key="1">
    <source>
        <dbReference type="Pfam" id="PF00561"/>
    </source>
</evidence>
<dbReference type="InterPro" id="IPR050471">
    <property type="entry name" value="AB_hydrolase"/>
</dbReference>
<dbReference type="Pfam" id="PF00561">
    <property type="entry name" value="Abhydrolase_1"/>
    <property type="match status" value="1"/>
</dbReference>
<proteinExistence type="predicted"/>
<dbReference type="AlphaFoldDB" id="A0A166JR55"/>
<evidence type="ECO:0000313" key="2">
    <source>
        <dbReference type="EMBL" id="KZP21122.1"/>
    </source>
</evidence>
<name>A0A166JR55_9AGAM</name>
<accession>A0A166JR55</accession>
<evidence type="ECO:0000313" key="3">
    <source>
        <dbReference type="Proteomes" id="UP000076532"/>
    </source>
</evidence>
<dbReference type="EMBL" id="KV417549">
    <property type="protein sequence ID" value="KZP21122.1"/>
    <property type="molecule type" value="Genomic_DNA"/>
</dbReference>
<dbReference type="PANTHER" id="PTHR43433">
    <property type="entry name" value="HYDROLASE, ALPHA/BETA FOLD FAMILY PROTEIN"/>
    <property type="match status" value="1"/>
</dbReference>
<dbReference type="Gene3D" id="3.40.50.1820">
    <property type="entry name" value="alpha/beta hydrolase"/>
    <property type="match status" value="1"/>
</dbReference>
<protein>
    <submittedName>
        <fullName evidence="2">Alpha/beta-hydrolase</fullName>
    </submittedName>
</protein>
<dbReference type="InterPro" id="IPR000073">
    <property type="entry name" value="AB_hydrolase_1"/>
</dbReference>
<sequence>MGSTGLDWERLSSTLSKNRPVLVFDHRGMGESTYSTADKNDDITTESMARDLVFLVQYLGWKELTICGFSMGGAITQEVLLLPYHPSRPTPLPFRITHVLLTSTLATPLRDRRYGLKIAPFKREPGAAERTIEEEMEIARPLVDATFDPAWVRDHPVRRELWVKNTFVGRQLQTIIKQARAVKNLNFGNLHAQLPADIPVLVIHGKLDAIVPFFCGEEVARLIPHARFVEVGAQPGQIPDLEFGHHWWEYFDEGVWRDVVDVFVGGAAGTAQAVKARL</sequence>
<feature type="domain" description="AB hydrolase-1" evidence="1">
    <location>
        <begin position="5"/>
        <end position="231"/>
    </location>
</feature>
<keyword evidence="3" id="KW-1185">Reference proteome</keyword>
<reference evidence="2 3" key="1">
    <citation type="journal article" date="2016" name="Mol. Biol. Evol.">
        <title>Comparative Genomics of Early-Diverging Mushroom-Forming Fungi Provides Insights into the Origins of Lignocellulose Decay Capabilities.</title>
        <authorList>
            <person name="Nagy L.G."/>
            <person name="Riley R."/>
            <person name="Tritt A."/>
            <person name="Adam C."/>
            <person name="Daum C."/>
            <person name="Floudas D."/>
            <person name="Sun H."/>
            <person name="Yadav J.S."/>
            <person name="Pangilinan J."/>
            <person name="Larsson K.H."/>
            <person name="Matsuura K."/>
            <person name="Barry K."/>
            <person name="Labutti K."/>
            <person name="Kuo R."/>
            <person name="Ohm R.A."/>
            <person name="Bhattacharya S.S."/>
            <person name="Shirouzu T."/>
            <person name="Yoshinaga Y."/>
            <person name="Martin F.M."/>
            <person name="Grigoriev I.V."/>
            <person name="Hibbett D.S."/>
        </authorList>
    </citation>
    <scope>NUCLEOTIDE SEQUENCE [LARGE SCALE GENOMIC DNA]</scope>
    <source>
        <strain evidence="2 3">CBS 109695</strain>
    </source>
</reference>